<evidence type="ECO:0000313" key="5">
    <source>
        <dbReference type="EMBL" id="KAK0385745.1"/>
    </source>
</evidence>
<accession>A0AA39L6G7</accession>
<dbReference type="PANTHER" id="PTHR11567:SF110">
    <property type="entry name" value="2-PHOSPHOXYLOSE PHOSPHATASE 1"/>
    <property type="match status" value="1"/>
</dbReference>
<dbReference type="PANTHER" id="PTHR11567">
    <property type="entry name" value="ACID PHOSPHATASE-RELATED"/>
    <property type="match status" value="1"/>
</dbReference>
<keyword evidence="6" id="KW-1185">Reference proteome</keyword>
<proteinExistence type="inferred from homology"/>
<evidence type="ECO:0000256" key="1">
    <source>
        <dbReference type="ARBA" id="ARBA00005375"/>
    </source>
</evidence>
<dbReference type="SUPFAM" id="SSF53254">
    <property type="entry name" value="Phosphoglycerate mutase-like"/>
    <property type="match status" value="1"/>
</dbReference>
<dbReference type="CDD" id="cd07061">
    <property type="entry name" value="HP_HAP_like"/>
    <property type="match status" value="1"/>
</dbReference>
<dbReference type="Pfam" id="PF00328">
    <property type="entry name" value="His_Phos_2"/>
    <property type="match status" value="1"/>
</dbReference>
<evidence type="ECO:0000256" key="4">
    <source>
        <dbReference type="SAM" id="MobiDB-lite"/>
    </source>
</evidence>
<sequence length="611" mass="67536">MKEGGNTMIPTYESTFRDFAGHHPGPHQSSISSSTAAGPMTTDDILNTSIAVNLTTCLRPFSRHRHPIISPLPLNQDWKHLGRDTDLTWPPDYLDMATHHPPPPYTPDQLQSLYPPNLDLQLVQVLLRHGERTPVNARFVNVGLAPFWPYCNSVKQLRSAILDSNNTFTSLEWKRRLETFADKDDSPVVATGPAGELDAVCDMGSLTDLGRQTTLNLGQRLRHLYVDQLRFLPPTIDNADSLYLRATPIPRALESLQQAFQGLYPSSTRAPDFPPPTILSRTPGDETLFPNDGNCRRLAVLARAFAQRTAERWNDSEDLKYVTKKIGKYMPDEGAKVAVDGRPRLSGVMDTINATDAHGPATKLPREFYDEKLRAIIDKIGVEEWYSGYKESREYRALGIGGLLGDIVARMVGSAERTAADGGYEVVKKGEVAPIRFGMSGCHDTTLAGALSSLGAFENEKWPPFTSHIAIELFRQKTVPQAQPIAAAAPPAPIPEARSWFSKIWGGDGGASGKAGVPPAGIGRKTMKELSEQEKRTLQGYFVRVRYNDRVMSVPGCKAPGKHLEGDESFCTLEAFKSIVDKFTPKNWKHECRSNKDAPFFPSKPEPAGYE</sequence>
<reference evidence="5" key="1">
    <citation type="submission" date="2022-10" db="EMBL/GenBank/DDBJ databases">
        <title>Determination and structural analysis of whole genome sequence of Sarocladium strictum F4-1.</title>
        <authorList>
            <person name="Hu L."/>
            <person name="Jiang Y."/>
        </authorList>
    </citation>
    <scope>NUCLEOTIDE SEQUENCE</scope>
    <source>
        <strain evidence="5">F4-1</strain>
    </source>
</reference>
<protein>
    <recommendedName>
        <fullName evidence="2">3-phytase</fullName>
        <ecNumber evidence="2">3.1.3.8</ecNumber>
    </recommendedName>
</protein>
<evidence type="ECO:0000256" key="2">
    <source>
        <dbReference type="ARBA" id="ARBA00012632"/>
    </source>
</evidence>
<feature type="compositionally biased region" description="Polar residues" evidence="4">
    <location>
        <begin position="27"/>
        <end position="36"/>
    </location>
</feature>
<comment type="similarity">
    <text evidence="1">Belongs to the histidine acid phosphatase family.</text>
</comment>
<dbReference type="Proteomes" id="UP001175261">
    <property type="component" value="Unassembled WGS sequence"/>
</dbReference>
<feature type="region of interest" description="Disordered" evidence="4">
    <location>
        <begin position="17"/>
        <end position="38"/>
    </location>
</feature>
<dbReference type="InterPro" id="IPR029033">
    <property type="entry name" value="His_PPase_superfam"/>
</dbReference>
<dbReference type="PROSITE" id="PS00616">
    <property type="entry name" value="HIS_ACID_PHOSPHAT_1"/>
    <property type="match status" value="1"/>
</dbReference>
<dbReference type="InterPro" id="IPR000560">
    <property type="entry name" value="His_Pase_clade-2"/>
</dbReference>
<evidence type="ECO:0000313" key="6">
    <source>
        <dbReference type="Proteomes" id="UP001175261"/>
    </source>
</evidence>
<organism evidence="5 6">
    <name type="scientific">Sarocladium strictum</name>
    <name type="common">Black bundle disease fungus</name>
    <name type="synonym">Acremonium strictum</name>
    <dbReference type="NCBI Taxonomy" id="5046"/>
    <lineage>
        <taxon>Eukaryota</taxon>
        <taxon>Fungi</taxon>
        <taxon>Dikarya</taxon>
        <taxon>Ascomycota</taxon>
        <taxon>Pezizomycotina</taxon>
        <taxon>Sordariomycetes</taxon>
        <taxon>Hypocreomycetidae</taxon>
        <taxon>Hypocreales</taxon>
        <taxon>Sarocladiaceae</taxon>
        <taxon>Sarocladium</taxon>
    </lineage>
</organism>
<evidence type="ECO:0000256" key="3">
    <source>
        <dbReference type="ARBA" id="ARBA00022801"/>
    </source>
</evidence>
<dbReference type="EMBL" id="JAPDFR010000006">
    <property type="protein sequence ID" value="KAK0385745.1"/>
    <property type="molecule type" value="Genomic_DNA"/>
</dbReference>
<dbReference type="InterPro" id="IPR033379">
    <property type="entry name" value="Acid_Pase_AS"/>
</dbReference>
<keyword evidence="3" id="KW-0378">Hydrolase</keyword>
<dbReference type="Gene3D" id="3.40.50.1240">
    <property type="entry name" value="Phosphoglycerate mutase-like"/>
    <property type="match status" value="1"/>
</dbReference>
<gene>
    <name evidence="5" type="ORF">NLU13_6922</name>
</gene>
<name>A0AA39L6G7_SARSR</name>
<dbReference type="GO" id="GO:0016158">
    <property type="term" value="F:inositol hexakisphosphate 3-phosphatase activity"/>
    <property type="evidence" value="ECO:0007669"/>
    <property type="project" value="UniProtKB-EC"/>
</dbReference>
<dbReference type="AlphaFoldDB" id="A0AA39L6G7"/>
<dbReference type="InterPro" id="IPR050645">
    <property type="entry name" value="Histidine_acid_phosphatase"/>
</dbReference>
<dbReference type="EC" id="3.1.3.8" evidence="2"/>
<comment type="caution">
    <text evidence="5">The sequence shown here is derived from an EMBL/GenBank/DDBJ whole genome shotgun (WGS) entry which is preliminary data.</text>
</comment>